<dbReference type="Gene3D" id="3.30.470.20">
    <property type="entry name" value="ATP-grasp fold, B domain"/>
    <property type="match status" value="1"/>
</dbReference>
<keyword evidence="4" id="KW-0670">Pyruvate</keyword>
<reference evidence="5" key="1">
    <citation type="submission" date="2016-12" db="EMBL/GenBank/DDBJ databases">
        <authorList>
            <person name="Rodrigo-Torres L."/>
            <person name="Arahal R.D."/>
            <person name="Lucena T."/>
        </authorList>
    </citation>
    <scope>NUCLEOTIDE SEQUENCE [LARGE SCALE GENOMIC DNA]</scope>
</reference>
<dbReference type="InterPro" id="IPR036637">
    <property type="entry name" value="Phosphohistidine_dom_sf"/>
</dbReference>
<dbReference type="SUPFAM" id="SSF56059">
    <property type="entry name" value="Glutathione synthetase ATP-binding domain-like"/>
    <property type="match status" value="1"/>
</dbReference>
<dbReference type="STRING" id="1117707.VQ7734_03303"/>
<evidence type="ECO:0000256" key="1">
    <source>
        <dbReference type="SAM" id="MobiDB-lite"/>
    </source>
</evidence>
<organism evidence="4 5">
    <name type="scientific">Vibrio quintilis</name>
    <dbReference type="NCBI Taxonomy" id="1117707"/>
    <lineage>
        <taxon>Bacteria</taxon>
        <taxon>Pseudomonadati</taxon>
        <taxon>Pseudomonadota</taxon>
        <taxon>Gammaproteobacteria</taxon>
        <taxon>Vibrionales</taxon>
        <taxon>Vibrionaceae</taxon>
        <taxon>Vibrio</taxon>
    </lineage>
</organism>
<dbReference type="InterPro" id="IPR002192">
    <property type="entry name" value="PPDK_AMP/ATP-bd"/>
</dbReference>
<dbReference type="PANTHER" id="PTHR43615:SF1">
    <property type="entry name" value="PPDK_N DOMAIN-CONTAINING PROTEIN"/>
    <property type="match status" value="1"/>
</dbReference>
<accession>A0A1M7YYA0</accession>
<dbReference type="GO" id="GO:0008986">
    <property type="term" value="F:pyruvate, water dikinase activity"/>
    <property type="evidence" value="ECO:0007669"/>
    <property type="project" value="UniProtKB-EC"/>
</dbReference>
<feature type="domain" description="Pyruvate phosphate dikinase AMP/ATP-binding" evidence="3">
    <location>
        <begin position="32"/>
        <end position="324"/>
    </location>
</feature>
<evidence type="ECO:0000313" key="5">
    <source>
        <dbReference type="Proteomes" id="UP000184600"/>
    </source>
</evidence>
<name>A0A1M7YYA0_9VIBR</name>
<dbReference type="Proteomes" id="UP000184600">
    <property type="component" value="Unassembled WGS sequence"/>
</dbReference>
<gene>
    <name evidence="4" type="primary">ppsA_4</name>
    <name evidence="4" type="ORF">VQ7734_03303</name>
</gene>
<evidence type="ECO:0000313" key="4">
    <source>
        <dbReference type="EMBL" id="SHO57533.1"/>
    </source>
</evidence>
<dbReference type="Pfam" id="PF00391">
    <property type="entry name" value="PEP-utilizers"/>
    <property type="match status" value="1"/>
</dbReference>
<protein>
    <submittedName>
        <fullName evidence="4">Phosphoenolpyruvate synthase</fullName>
        <ecNumber evidence="4">2.7.9.2</ecNumber>
    </submittedName>
</protein>
<dbReference type="Pfam" id="PF01326">
    <property type="entry name" value="PPDK_N"/>
    <property type="match status" value="1"/>
</dbReference>
<dbReference type="EMBL" id="FRFG01000042">
    <property type="protein sequence ID" value="SHO57533.1"/>
    <property type="molecule type" value="Genomic_DNA"/>
</dbReference>
<dbReference type="AlphaFoldDB" id="A0A1M7YYA0"/>
<keyword evidence="5" id="KW-1185">Reference proteome</keyword>
<evidence type="ECO:0000259" key="3">
    <source>
        <dbReference type="Pfam" id="PF01326"/>
    </source>
</evidence>
<dbReference type="GO" id="GO:0005524">
    <property type="term" value="F:ATP binding"/>
    <property type="evidence" value="ECO:0007669"/>
    <property type="project" value="InterPro"/>
</dbReference>
<keyword evidence="4" id="KW-0808">Transferase</keyword>
<dbReference type="OrthoDB" id="9765468at2"/>
<dbReference type="RefSeq" id="WP_073584571.1">
    <property type="nucleotide sequence ID" value="NZ_AP024897.1"/>
</dbReference>
<dbReference type="InterPro" id="IPR051549">
    <property type="entry name" value="PEP_Utilizing_Enz"/>
</dbReference>
<dbReference type="InterPro" id="IPR008279">
    <property type="entry name" value="PEP-util_enz_mobile_dom"/>
</dbReference>
<dbReference type="PANTHER" id="PTHR43615">
    <property type="entry name" value="PHOSPHOENOLPYRUVATE SYNTHASE-RELATED"/>
    <property type="match status" value="1"/>
</dbReference>
<feature type="compositionally biased region" description="Polar residues" evidence="1">
    <location>
        <begin position="916"/>
        <end position="926"/>
    </location>
</feature>
<dbReference type="SUPFAM" id="SSF52009">
    <property type="entry name" value="Phosphohistidine domain"/>
    <property type="match status" value="1"/>
</dbReference>
<feature type="domain" description="PEP-utilising enzyme mobile" evidence="2">
    <location>
        <begin position="815"/>
        <end position="885"/>
    </location>
</feature>
<dbReference type="InterPro" id="IPR013815">
    <property type="entry name" value="ATP_grasp_subdomain_1"/>
</dbReference>
<dbReference type="EC" id="2.7.9.2" evidence="4"/>
<dbReference type="Gene3D" id="3.30.1490.20">
    <property type="entry name" value="ATP-grasp fold, A domain"/>
    <property type="match status" value="1"/>
</dbReference>
<proteinExistence type="predicted"/>
<sequence>MSHAITDFTMVVGQTSEIPGETENYAGLLRRILGGKGASLWELSNKMKMPVPAFCCITACAFTETLRYNQLDSLVQWLMHPDQPLPASEARIRDLIMACRIPKGIAADLTTFTGRYPEERFAVRSSGTVEDGAETSFAGLFESVLNVQKTEDILQAVKTCWCSLFNERVQTYMTRQHTAVPLGMAVVIQQLIPAEKSGVMFTVDPVHGADTEMLIEATFGLGEALVSGAVTPDQYRYDWYQEQESDRTIAEKEHQCVRINEAPFVRMEPLPAAIASHAVLTTTEVRELADLGLQIQMQSGFPVDIEWACTGNQFYILQSRPITQFGYTSINGEWTSADYRDGGVSSTVCTPYMASLYKYALDGTMGAYLERLKLSPARGSVWQKSFFGRPYWNLSEVKKCLAKIPGFNERVFDQGLGISPRYQGDGIVSKTNLKTLLTGIRALLIIRANVKRKLKTTPSFSLGQHRRLQELAAMNFSTLPDDELFQFYQSFICKEFFVNESTYFDLIYDNTNLNGLFKDEVEKTRFDMSQFPLLISGLSGVSHMAPMERLWKMRDLIHADQDCSYYWLNSSSEQIATDLQHGETHYHLNSLRVYLREYGHHSQRELDMLVPRYAEVPEMVIEQLQDVLRQGSEKDPRVRNNEQQIRMNTVKRELLHATPLLKRRKMSQRLEQVREFLWWREELRDLSIRYYLYVRKITLAVEARLLKNGILAQKDDAFFLDMPDLVAVVRGDIPPDEARHLVRKNRAYYLSFAHYQIADEVGERYGMFGGSQLSTPQSEVQPADGQTVTGVSGSPGMITGVARVISDIHDADRLQPDDILVTRCTDPGWTPKFSMLKGVVTETGGILSHAAVICREYGIPAVLAVKHATRIIQDGDIITIDGSRGHVIPPVREAQLHPEDLADSSGHGLSADQAPVTASATKEATV</sequence>
<feature type="region of interest" description="Disordered" evidence="1">
    <location>
        <begin position="900"/>
        <end position="926"/>
    </location>
</feature>
<dbReference type="Gene3D" id="3.50.30.10">
    <property type="entry name" value="Phosphohistidine domain"/>
    <property type="match status" value="1"/>
</dbReference>
<evidence type="ECO:0000259" key="2">
    <source>
        <dbReference type="Pfam" id="PF00391"/>
    </source>
</evidence>